<dbReference type="Proteomes" id="UP000253426">
    <property type="component" value="Unassembled WGS sequence"/>
</dbReference>
<feature type="domain" description="Sulfatase-modifying factor enzyme-like" evidence="1">
    <location>
        <begin position="41"/>
        <end position="284"/>
    </location>
</feature>
<dbReference type="InterPro" id="IPR042095">
    <property type="entry name" value="SUMF_sf"/>
</dbReference>
<dbReference type="InterPro" id="IPR051043">
    <property type="entry name" value="Sulfatase_Mod_Factor_Kinase"/>
</dbReference>
<accession>A0A366HQY3</accession>
<dbReference type="PANTHER" id="PTHR23150:SF19">
    <property type="entry name" value="FORMYLGLYCINE-GENERATING ENZYME"/>
    <property type="match status" value="1"/>
</dbReference>
<dbReference type="SUPFAM" id="SSF50939">
    <property type="entry name" value="Sialidases"/>
    <property type="match status" value="1"/>
</dbReference>
<dbReference type="SUPFAM" id="SSF56436">
    <property type="entry name" value="C-type lectin-like"/>
    <property type="match status" value="1"/>
</dbReference>
<name>A0A366HQY3_9BACT</name>
<feature type="domain" description="Sialidase" evidence="2">
    <location>
        <begin position="356"/>
        <end position="628"/>
    </location>
</feature>
<dbReference type="InterPro" id="IPR011040">
    <property type="entry name" value="Sialidase"/>
</dbReference>
<gene>
    <name evidence="3" type="ORF">DES53_102457</name>
</gene>
<evidence type="ECO:0000259" key="1">
    <source>
        <dbReference type="Pfam" id="PF03781"/>
    </source>
</evidence>
<dbReference type="GO" id="GO:0120147">
    <property type="term" value="F:formylglycine-generating oxidase activity"/>
    <property type="evidence" value="ECO:0007669"/>
    <property type="project" value="TreeGrafter"/>
</dbReference>
<dbReference type="CDD" id="cd15482">
    <property type="entry name" value="Sialidase_non-viral"/>
    <property type="match status" value="1"/>
</dbReference>
<dbReference type="EMBL" id="QNRR01000002">
    <property type="protein sequence ID" value="RBP46071.1"/>
    <property type="molecule type" value="Genomic_DNA"/>
</dbReference>
<dbReference type="Gene3D" id="2.120.10.10">
    <property type="match status" value="1"/>
</dbReference>
<sequence>MKVSFVSFMTAASCALVEPACLRAADAASDGVATNSIGMKLVHIAPGKFRMGQDGPLSQYNLKKDPTKFDDADYDEMPAHEVVLTKAFHLGTTEVTLGQYREFKPGFGKGDDDEAVIGISWTEAKEFCAWLSKKEGRTYRLPTEAEWEYACRAGTTTFFHTGDALPAGFHKWNRDAGGRGFIFPDGKLPAEYAPIEESANFTVGKTPANAWGLYDMHGNVAEWCEDWYGPYEGSEQTDPLGRADGDFRVIRGGSQSVQTRLLRSANRGGWLPDTKNDKTGFRVVLGEPPPGKPLPLAAPALNAANVSQSFPKIERARVDIPFFSGPKPYVKIPPDSYGPLFTRHNHSPAIAECLNGDLLAIWYSCVNEPGTELNNLASRLRLGSEEWEPASLFWDGPDVNDHGPKLWWDGDRTLYFFTRGLNENLIRTSTDNGATWSKAQTTLPVCEWGNAPIRTKEGYLVITTDVPSTTFNISRDGGKTWASPVIAEKSKQNRRGSGARHVGIHAPIVQLADGRLMTVGRQDDVKDQARYEGKTSVSYTSDWGQTWTYDTIDFPAISTVQRPVLMRLKEGPLLFCSYTDPIREWKNRKGMKFKNSSGGEFTGYGLFAALSFDEGKTWPVRRLITKGGEKRTLNTIDRGMFEMSDTMAEPQGYLAATQTRDDHIQLITSKNHYVFNLAWLKSLPAVPAD</sequence>
<dbReference type="PANTHER" id="PTHR23150">
    <property type="entry name" value="SULFATASE MODIFYING FACTOR 1, 2"/>
    <property type="match status" value="1"/>
</dbReference>
<dbReference type="InterPro" id="IPR036278">
    <property type="entry name" value="Sialidase_sf"/>
</dbReference>
<evidence type="ECO:0000313" key="3">
    <source>
        <dbReference type="EMBL" id="RBP46071.1"/>
    </source>
</evidence>
<evidence type="ECO:0000259" key="2">
    <source>
        <dbReference type="Pfam" id="PF13088"/>
    </source>
</evidence>
<comment type="caution">
    <text evidence="3">The sequence shown here is derived from an EMBL/GenBank/DDBJ whole genome shotgun (WGS) entry which is preliminary data.</text>
</comment>
<dbReference type="Gene3D" id="3.90.1580.10">
    <property type="entry name" value="paralog of FGE (formylglycine-generating enzyme)"/>
    <property type="match status" value="1"/>
</dbReference>
<reference evidence="3 4" key="1">
    <citation type="submission" date="2018-06" db="EMBL/GenBank/DDBJ databases">
        <title>Genomic Encyclopedia of Type Strains, Phase IV (KMG-IV): sequencing the most valuable type-strain genomes for metagenomic binning, comparative biology and taxonomic classification.</title>
        <authorList>
            <person name="Goeker M."/>
        </authorList>
    </citation>
    <scope>NUCLEOTIDE SEQUENCE [LARGE SCALE GENOMIC DNA]</scope>
    <source>
        <strain evidence="3 4">DSM 25532</strain>
    </source>
</reference>
<dbReference type="InterPro" id="IPR016187">
    <property type="entry name" value="CTDL_fold"/>
</dbReference>
<dbReference type="AlphaFoldDB" id="A0A366HQY3"/>
<protein>
    <submittedName>
        <fullName evidence="3">Formylglycine-generating enzyme required for sulfatase activity</fullName>
    </submittedName>
</protein>
<dbReference type="InterPro" id="IPR005532">
    <property type="entry name" value="SUMF_dom"/>
</dbReference>
<dbReference type="Pfam" id="PF03781">
    <property type="entry name" value="FGE-sulfatase"/>
    <property type="match status" value="1"/>
</dbReference>
<evidence type="ECO:0000313" key="4">
    <source>
        <dbReference type="Proteomes" id="UP000253426"/>
    </source>
</evidence>
<organism evidence="3 4">
    <name type="scientific">Roseimicrobium gellanilyticum</name>
    <dbReference type="NCBI Taxonomy" id="748857"/>
    <lineage>
        <taxon>Bacteria</taxon>
        <taxon>Pseudomonadati</taxon>
        <taxon>Verrucomicrobiota</taxon>
        <taxon>Verrucomicrobiia</taxon>
        <taxon>Verrucomicrobiales</taxon>
        <taxon>Verrucomicrobiaceae</taxon>
        <taxon>Roseimicrobium</taxon>
    </lineage>
</organism>
<dbReference type="Pfam" id="PF13088">
    <property type="entry name" value="BNR_2"/>
    <property type="match status" value="1"/>
</dbReference>
<keyword evidence="4" id="KW-1185">Reference proteome</keyword>
<proteinExistence type="predicted"/>